<dbReference type="EMBL" id="JBHSFO010000004">
    <property type="protein sequence ID" value="MFC4604234.1"/>
    <property type="molecule type" value="Genomic_DNA"/>
</dbReference>
<gene>
    <name evidence="2" type="ORF">ACFO6S_11105</name>
</gene>
<evidence type="ECO:0000256" key="1">
    <source>
        <dbReference type="SAM" id="Phobius"/>
    </source>
</evidence>
<keyword evidence="1" id="KW-0812">Transmembrane</keyword>
<sequence length="78" mass="8884">MDDIEPMNMIEQESLELGSPHRYWMWATSVTVFVAVFVSILLGFPWWSAVSILVVAVSIWSVGERFLFRGGTDCSEKQ</sequence>
<dbReference type="RefSeq" id="WP_378416854.1">
    <property type="nucleotide sequence ID" value="NZ_JBHSFO010000004.1"/>
</dbReference>
<reference evidence="3" key="1">
    <citation type="journal article" date="2019" name="Int. J. Syst. Evol. Microbiol.">
        <title>The Global Catalogue of Microorganisms (GCM) 10K type strain sequencing project: providing services to taxonomists for standard genome sequencing and annotation.</title>
        <authorList>
            <consortium name="The Broad Institute Genomics Platform"/>
            <consortium name="The Broad Institute Genome Sequencing Center for Infectious Disease"/>
            <person name="Wu L."/>
            <person name="Ma J."/>
        </authorList>
    </citation>
    <scope>NUCLEOTIDE SEQUENCE [LARGE SCALE GENOMIC DNA]</scope>
    <source>
        <strain evidence="3">CCUG 54520</strain>
    </source>
</reference>
<protein>
    <recommendedName>
        <fullName evidence="4">Cytochrome aa3 subunit 4</fullName>
    </recommendedName>
</protein>
<keyword evidence="3" id="KW-1185">Reference proteome</keyword>
<evidence type="ECO:0000313" key="2">
    <source>
        <dbReference type="EMBL" id="MFC4604234.1"/>
    </source>
</evidence>
<accession>A0ABV9FSN0</accession>
<feature type="transmembrane region" description="Helical" evidence="1">
    <location>
        <begin position="23"/>
        <end position="44"/>
    </location>
</feature>
<comment type="caution">
    <text evidence="2">The sequence shown here is derived from an EMBL/GenBank/DDBJ whole genome shotgun (WGS) entry which is preliminary data.</text>
</comment>
<keyword evidence="1" id="KW-1133">Transmembrane helix</keyword>
<feature type="transmembrane region" description="Helical" evidence="1">
    <location>
        <begin position="50"/>
        <end position="68"/>
    </location>
</feature>
<name>A0ABV9FSN0_9NOCA</name>
<keyword evidence="1" id="KW-0472">Membrane</keyword>
<evidence type="ECO:0008006" key="4">
    <source>
        <dbReference type="Google" id="ProtNLM"/>
    </source>
</evidence>
<proteinExistence type="predicted"/>
<evidence type="ECO:0000313" key="3">
    <source>
        <dbReference type="Proteomes" id="UP001595914"/>
    </source>
</evidence>
<dbReference type="Proteomes" id="UP001595914">
    <property type="component" value="Unassembled WGS sequence"/>
</dbReference>
<organism evidence="2 3">
    <name type="scientific">Rhodococcus kronopolitis</name>
    <dbReference type="NCBI Taxonomy" id="1460226"/>
    <lineage>
        <taxon>Bacteria</taxon>
        <taxon>Bacillati</taxon>
        <taxon>Actinomycetota</taxon>
        <taxon>Actinomycetes</taxon>
        <taxon>Mycobacteriales</taxon>
        <taxon>Nocardiaceae</taxon>
        <taxon>Rhodococcus</taxon>
    </lineage>
</organism>